<dbReference type="Gene3D" id="1.20.1250.20">
    <property type="entry name" value="MFS general substrate transporter like domains"/>
    <property type="match status" value="2"/>
</dbReference>
<feature type="transmembrane region" description="Helical" evidence="5">
    <location>
        <begin position="348"/>
        <end position="371"/>
    </location>
</feature>
<dbReference type="EMBL" id="BANR01000001">
    <property type="protein sequence ID" value="GAC46773.1"/>
    <property type="molecule type" value="Genomic_DNA"/>
</dbReference>
<dbReference type="PANTHER" id="PTHR11360:SF284">
    <property type="entry name" value="EG:103B4.3 PROTEIN-RELATED"/>
    <property type="match status" value="1"/>
</dbReference>
<feature type="transmembrane region" description="Helical" evidence="5">
    <location>
        <begin position="383"/>
        <end position="405"/>
    </location>
</feature>
<feature type="transmembrane region" description="Helical" evidence="5">
    <location>
        <begin position="125"/>
        <end position="146"/>
    </location>
</feature>
<protein>
    <submittedName>
        <fullName evidence="7">Putative major facilitator superfamily transporter</fullName>
    </submittedName>
</protein>
<feature type="transmembrane region" description="Helical" evidence="5">
    <location>
        <begin position="37"/>
        <end position="56"/>
    </location>
</feature>
<feature type="domain" description="Major facilitator superfamily (MFS) profile" evidence="6">
    <location>
        <begin position="34"/>
        <end position="437"/>
    </location>
</feature>
<dbReference type="STRING" id="1220583.GOACH_01_00920"/>
<accession>L7KGC1</accession>
<dbReference type="AlphaFoldDB" id="L7KGC1"/>
<evidence type="ECO:0000256" key="5">
    <source>
        <dbReference type="SAM" id="Phobius"/>
    </source>
</evidence>
<evidence type="ECO:0000259" key="6">
    <source>
        <dbReference type="PROSITE" id="PS50850"/>
    </source>
</evidence>
<dbReference type="GO" id="GO:0005886">
    <property type="term" value="C:plasma membrane"/>
    <property type="evidence" value="ECO:0007669"/>
    <property type="project" value="UniProtKB-SubCell"/>
</dbReference>
<dbReference type="Proteomes" id="UP000010988">
    <property type="component" value="Unassembled WGS sequence"/>
</dbReference>
<gene>
    <name evidence="7" type="ORF">GOACH_01_00920</name>
</gene>
<dbReference type="CDD" id="cd17355">
    <property type="entry name" value="MFS_YcxA_like"/>
    <property type="match status" value="1"/>
</dbReference>
<reference evidence="7 8" key="1">
    <citation type="submission" date="2012-12" db="EMBL/GenBank/DDBJ databases">
        <title>Whole genome shotgun sequence of Gordonia aichiensis NBRC 108223.</title>
        <authorList>
            <person name="Isaki-Nakamura S."/>
            <person name="Hosoyama A."/>
            <person name="Tsuchikane K."/>
            <person name="Ando Y."/>
            <person name="Baba S."/>
            <person name="Ohji S."/>
            <person name="Hamada M."/>
            <person name="Tamura T."/>
            <person name="Yamazoe A."/>
            <person name="Yamazaki S."/>
            <person name="Fujita N."/>
        </authorList>
    </citation>
    <scope>NUCLEOTIDE SEQUENCE [LARGE SCALE GENOMIC DNA]</scope>
    <source>
        <strain evidence="7 8">NBRC 108223</strain>
    </source>
</reference>
<dbReference type="eggNOG" id="COG2814">
    <property type="taxonomic scope" value="Bacteria"/>
</dbReference>
<dbReference type="Pfam" id="PF07690">
    <property type="entry name" value="MFS_1"/>
    <property type="match status" value="1"/>
</dbReference>
<dbReference type="InterPro" id="IPR020846">
    <property type="entry name" value="MFS_dom"/>
</dbReference>
<dbReference type="InterPro" id="IPR036259">
    <property type="entry name" value="MFS_trans_sf"/>
</dbReference>
<dbReference type="PANTHER" id="PTHR11360">
    <property type="entry name" value="MONOCARBOXYLATE TRANSPORTER"/>
    <property type="match status" value="1"/>
</dbReference>
<dbReference type="InterPro" id="IPR050327">
    <property type="entry name" value="Proton-linked_MCT"/>
</dbReference>
<dbReference type="InterPro" id="IPR011701">
    <property type="entry name" value="MFS"/>
</dbReference>
<evidence type="ECO:0000256" key="1">
    <source>
        <dbReference type="ARBA" id="ARBA00004651"/>
    </source>
</evidence>
<organism evidence="7 8">
    <name type="scientific">Gordonia aichiensis NBRC 108223</name>
    <dbReference type="NCBI Taxonomy" id="1220583"/>
    <lineage>
        <taxon>Bacteria</taxon>
        <taxon>Bacillati</taxon>
        <taxon>Actinomycetota</taxon>
        <taxon>Actinomycetes</taxon>
        <taxon>Mycobacteriales</taxon>
        <taxon>Gordoniaceae</taxon>
        <taxon>Gordonia</taxon>
    </lineage>
</organism>
<feature type="transmembrane region" description="Helical" evidence="5">
    <location>
        <begin position="256"/>
        <end position="276"/>
    </location>
</feature>
<dbReference type="SUPFAM" id="SSF103473">
    <property type="entry name" value="MFS general substrate transporter"/>
    <property type="match status" value="1"/>
</dbReference>
<name>L7KGC1_9ACTN</name>
<feature type="transmembrane region" description="Helical" evidence="5">
    <location>
        <begin position="322"/>
        <end position="342"/>
    </location>
</feature>
<proteinExistence type="predicted"/>
<comment type="subcellular location">
    <subcellularLocation>
        <location evidence="1">Cell membrane</location>
        <topology evidence="1">Multi-pass membrane protein</topology>
    </subcellularLocation>
</comment>
<sequence>MYILPLMCSVHYSVSMRESSEAPEGHHLIHPAWRMTVIAAAALVAAGSYTTIAGLITDPLVTSCGWSRAEIGIAGSVNMVLYGAIAPFSAALMDRYGLRLIAAGALTLLTLSSVLLVTFTPTAVWFTLWWGILVGTGTGSITMVFGATVANRWFIDRIGLATGILTAASVVGQFAVLPVLSTLMTHHGWHAPVITCGALAVVAALLVTIGLRNQPADLGVTRYGDIPTATTRFTEGTENALRRSLRVLLACVRNRAFWLLSAMFLLCGATTNGLMWSHFTPAVHDHGMAPTAASSLLALIGFANIAGTISAGWLTDRIEPRALLAVFFLIRATALAILPTIFTSEIDAGLIAFAVAFGILDVATVPPTIALCRHYFGADSALAFGWVNVFHQLGAGTMAAVGGVIREVDGTYTPVWIVGATLCTAAAVLGAITTKIHIRHHPVDTNPCRWYSRMWLPARHVGPVAVHLVPLLLGRVLGGVGSTARALLYRRDQGCSDE</sequence>
<feature type="transmembrane region" description="Helical" evidence="5">
    <location>
        <begin position="71"/>
        <end position="93"/>
    </location>
</feature>
<feature type="transmembrane region" description="Helical" evidence="5">
    <location>
        <begin position="411"/>
        <end position="432"/>
    </location>
</feature>
<evidence type="ECO:0000313" key="8">
    <source>
        <dbReference type="Proteomes" id="UP000010988"/>
    </source>
</evidence>
<feature type="transmembrane region" description="Helical" evidence="5">
    <location>
        <begin position="189"/>
        <end position="211"/>
    </location>
</feature>
<keyword evidence="8" id="KW-1185">Reference proteome</keyword>
<dbReference type="PROSITE" id="PS50850">
    <property type="entry name" value="MFS"/>
    <property type="match status" value="1"/>
</dbReference>
<feature type="transmembrane region" description="Helical" evidence="5">
    <location>
        <begin position="100"/>
        <end position="119"/>
    </location>
</feature>
<feature type="transmembrane region" description="Helical" evidence="5">
    <location>
        <begin position="296"/>
        <end position="315"/>
    </location>
</feature>
<dbReference type="GO" id="GO:0022857">
    <property type="term" value="F:transmembrane transporter activity"/>
    <property type="evidence" value="ECO:0007669"/>
    <property type="project" value="InterPro"/>
</dbReference>
<keyword evidence="4 5" id="KW-0472">Membrane</keyword>
<keyword evidence="3 5" id="KW-1133">Transmembrane helix</keyword>
<evidence type="ECO:0000256" key="2">
    <source>
        <dbReference type="ARBA" id="ARBA00022692"/>
    </source>
</evidence>
<evidence type="ECO:0000256" key="3">
    <source>
        <dbReference type="ARBA" id="ARBA00022989"/>
    </source>
</evidence>
<evidence type="ECO:0000256" key="4">
    <source>
        <dbReference type="ARBA" id="ARBA00023136"/>
    </source>
</evidence>
<evidence type="ECO:0000313" key="7">
    <source>
        <dbReference type="EMBL" id="GAC46773.1"/>
    </source>
</evidence>
<feature type="transmembrane region" description="Helical" evidence="5">
    <location>
        <begin position="158"/>
        <end position="177"/>
    </location>
</feature>
<comment type="caution">
    <text evidence="7">The sequence shown here is derived from an EMBL/GenBank/DDBJ whole genome shotgun (WGS) entry which is preliminary data.</text>
</comment>
<keyword evidence="2 5" id="KW-0812">Transmembrane</keyword>